<feature type="compositionally biased region" description="Low complexity" evidence="1">
    <location>
        <begin position="262"/>
        <end position="275"/>
    </location>
</feature>
<evidence type="ECO:0000256" key="1">
    <source>
        <dbReference type="SAM" id="MobiDB-lite"/>
    </source>
</evidence>
<feature type="compositionally biased region" description="Low complexity" evidence="1">
    <location>
        <begin position="317"/>
        <end position="329"/>
    </location>
</feature>
<organism evidence="2 3">
    <name type="scientific">Rangifer tarandus platyrhynchus</name>
    <name type="common">Svalbard reindeer</name>
    <dbReference type="NCBI Taxonomy" id="3082113"/>
    <lineage>
        <taxon>Eukaryota</taxon>
        <taxon>Metazoa</taxon>
        <taxon>Chordata</taxon>
        <taxon>Craniata</taxon>
        <taxon>Vertebrata</taxon>
        <taxon>Euteleostomi</taxon>
        <taxon>Mammalia</taxon>
        <taxon>Eutheria</taxon>
        <taxon>Laurasiatheria</taxon>
        <taxon>Artiodactyla</taxon>
        <taxon>Ruminantia</taxon>
        <taxon>Pecora</taxon>
        <taxon>Cervidae</taxon>
        <taxon>Odocoileinae</taxon>
        <taxon>Rangifer</taxon>
    </lineage>
</organism>
<feature type="compositionally biased region" description="Low complexity" evidence="1">
    <location>
        <begin position="229"/>
        <end position="241"/>
    </location>
</feature>
<dbReference type="Proteomes" id="UP001176941">
    <property type="component" value="Chromosome 25"/>
</dbReference>
<proteinExistence type="predicted"/>
<feature type="compositionally biased region" description="Pro residues" evidence="1">
    <location>
        <begin position="26"/>
        <end position="36"/>
    </location>
</feature>
<accession>A0ABN8YZ00</accession>
<keyword evidence="3" id="KW-1185">Reference proteome</keyword>
<sequence length="471" mass="50546">RSPAPSAAAVLGSRTVHPDRTSSANPTPPASIPPPRSCLSAAHTDEPVQLLTTGLRPQLQDRGRRPHPAHGRTRLACETAAQHSRGSGSHVASPDGRLTERHLCQPLPARCRLRLCKTMGVNSLEKLRKTKFHYPLAMNQRTDSRRALSREDPAVWWGQAPCTPSTGPRRQAQPRCLHDLEAGPHLCALHYSAKRWAREATQEDPLEVKAEAAWSRLEPRAPTRRSGQALRPLAAASPPRATLGHLPAASVLTMPHARRQTSRAPARSPDAPSSPVTSCHPASARTQQQGRRLHGPPSPGGDAPAETPLLPYSSATLLGQPGLLPSGPLHRGPSLPQQPTLWGTLQPGRPARGVTASQERAGMGVGWRGEEARYRYMASSSRDKAAGMTPPPQPAQAAREPRVTAQAGPDTTPGAFTGSGHQRVRSQVLPPPPRGQSPQAGVRARRERACMKATAEHSASQTALLNRVTYK</sequence>
<dbReference type="EMBL" id="OX459961">
    <property type="protein sequence ID" value="CAI9165792.1"/>
    <property type="molecule type" value="Genomic_DNA"/>
</dbReference>
<feature type="region of interest" description="Disordered" evidence="1">
    <location>
        <begin position="380"/>
        <end position="445"/>
    </location>
</feature>
<name>A0ABN8YZ00_RANTA</name>
<evidence type="ECO:0000313" key="3">
    <source>
        <dbReference type="Proteomes" id="UP001176941"/>
    </source>
</evidence>
<feature type="region of interest" description="Disordered" evidence="1">
    <location>
        <begin position="1"/>
        <end position="40"/>
    </location>
</feature>
<evidence type="ECO:0000313" key="2">
    <source>
        <dbReference type="EMBL" id="CAI9165792.1"/>
    </source>
</evidence>
<feature type="region of interest" description="Disordered" evidence="1">
    <location>
        <begin position="217"/>
        <end position="338"/>
    </location>
</feature>
<gene>
    <name evidence="2" type="ORF">MRATA1EN1_LOCUS14754</name>
</gene>
<protein>
    <submittedName>
        <fullName evidence="2">Uncharacterized protein</fullName>
    </submittedName>
</protein>
<reference evidence="2" key="1">
    <citation type="submission" date="2023-04" db="EMBL/GenBank/DDBJ databases">
        <authorList>
            <consortium name="ELIXIR-Norway"/>
        </authorList>
    </citation>
    <scope>NUCLEOTIDE SEQUENCE [LARGE SCALE GENOMIC DNA]</scope>
</reference>
<feature type="non-terminal residue" evidence="2">
    <location>
        <position position="1"/>
    </location>
</feature>